<evidence type="ECO:0000313" key="2">
    <source>
        <dbReference type="Proteomes" id="UP000243073"/>
    </source>
</evidence>
<reference evidence="1 2" key="1">
    <citation type="submission" date="2016-07" db="EMBL/GenBank/DDBJ databases">
        <title>Draft Genome Sequence of Oceanisphaera psychrotolerans, isolated from coastal sediment samples.</title>
        <authorList>
            <person name="Zhuo S."/>
            <person name="Ruan Z."/>
        </authorList>
    </citation>
    <scope>NUCLEOTIDE SEQUENCE [LARGE SCALE GENOMIC DNA]</scope>
    <source>
        <strain evidence="1 2">LAM-WHM-ZC</strain>
    </source>
</reference>
<dbReference type="Gene3D" id="3.40.50.12780">
    <property type="entry name" value="N-terminal domain of ligase-like"/>
    <property type="match status" value="1"/>
</dbReference>
<keyword evidence="2" id="KW-1185">Reference proteome</keyword>
<dbReference type="AlphaFoldDB" id="A0A1J4QCI8"/>
<evidence type="ECO:0008006" key="3">
    <source>
        <dbReference type="Google" id="ProtNLM"/>
    </source>
</evidence>
<dbReference type="InterPro" id="IPR042099">
    <property type="entry name" value="ANL_N_sf"/>
</dbReference>
<dbReference type="PANTHER" id="PTHR36932">
    <property type="entry name" value="CAPSULAR POLYSACCHARIDE BIOSYNTHESIS PROTEIN"/>
    <property type="match status" value="1"/>
</dbReference>
<gene>
    <name evidence="1" type="ORF">BFR47_16270</name>
</gene>
<dbReference type="InterPro" id="IPR053158">
    <property type="entry name" value="CapK_Type1_Caps_Biosynth"/>
</dbReference>
<dbReference type="SUPFAM" id="SSF56801">
    <property type="entry name" value="Acetyl-CoA synthetase-like"/>
    <property type="match status" value="1"/>
</dbReference>
<dbReference type="EMBL" id="MDKE01000032">
    <property type="protein sequence ID" value="OIN07913.1"/>
    <property type="molecule type" value="Genomic_DNA"/>
</dbReference>
<dbReference type="Proteomes" id="UP000243073">
    <property type="component" value="Unassembled WGS sequence"/>
</dbReference>
<dbReference type="STRING" id="1414654.BFR47_16270"/>
<evidence type="ECO:0000313" key="1">
    <source>
        <dbReference type="EMBL" id="OIN07913.1"/>
    </source>
</evidence>
<sequence>MKFLLDKEKIFFEKAFFYYIWKKHGYEIGDKCLFVKGENIKGSSGRLAVRDGIYNYLKLDSNYLNESSNLPDYDRAIKKFKPRKVFGYPSAIYQLALLYSRSCVKPPEFDLIMLASENTYPDQIAFIKSIFSCDSVFFHYGHSEYAVLATKYHDNDCLGFNPFYGHAEIIKPDGQLAEAGESGEIIATSYSKSMPLIRYRTNDFAVVSGYQSNDYMRSYLAVDKIEGRLQEYIVTEDQRLVSICTMGAAHFEELGPVLDSQYFQDEPGRLVFKVCCPEDEYTSTLEKNIKRAIERKLENKVKVYVKNVPDIRRTSTGKKIMIEQKLDINQYL</sequence>
<comment type="caution">
    <text evidence="1">The sequence shown here is derived from an EMBL/GenBank/DDBJ whole genome shotgun (WGS) entry which is preliminary data.</text>
</comment>
<organism evidence="1 2">
    <name type="scientific">Oceanisphaera psychrotolerans</name>
    <dbReference type="NCBI Taxonomy" id="1414654"/>
    <lineage>
        <taxon>Bacteria</taxon>
        <taxon>Pseudomonadati</taxon>
        <taxon>Pseudomonadota</taxon>
        <taxon>Gammaproteobacteria</taxon>
        <taxon>Aeromonadales</taxon>
        <taxon>Aeromonadaceae</taxon>
        <taxon>Oceanisphaera</taxon>
    </lineage>
</organism>
<dbReference type="PANTHER" id="PTHR36932:SF1">
    <property type="entry name" value="CAPSULAR POLYSACCHARIDE BIOSYNTHESIS PROTEIN"/>
    <property type="match status" value="1"/>
</dbReference>
<name>A0A1J4QCI8_9GAMM</name>
<proteinExistence type="predicted"/>
<accession>A0A1J4QCI8</accession>
<protein>
    <recommendedName>
        <fullName evidence="3">AMP-dependent synthetase/ligase domain-containing protein</fullName>
    </recommendedName>
</protein>